<sequence length="477" mass="53544">MSNLYILYEHASGYALFRVREFEEIGMNLPQVEASVVDLSKFATVVKLVAFYPFQSGINALDNINAVSEGLVHDDLRTFLDTNLPKEKKRAKMILGVADTRSGSTINELFSITCQHTGVVPELLRGLRLHFPNLVKGLTDQNQNKAQLGLGHAYSRAKVKFNVNRVDNMIIQSIALLDQLDKDINTFAMRIREWYGYHFPELIRIIPDNYTYARAVYLIKNRKDFSNDREDELEAITMDSGKTGAVFEAMKTTIGMDISPIDLINIESFANRVIHLFEYRKSLQEYLRSKMGQVAPNLAQLIGEQVGARLIAHAGSLTNLAKYPASTIQILGAEKALFRALKTKGNTPKYGLIYHSSHIGKANTQNKGRISRYLANKCAIASRIDCFSDIPTSIFGDRLKQQVSDRLKFYDSGELPAKNVDVMTLALQEAETEREEILTKERKRKKKEKKHRKEAEAAAHANGAGALEAGVNKMEVA</sequence>
<evidence type="ECO:0000256" key="9">
    <source>
        <dbReference type="SAM" id="MobiDB-lite"/>
    </source>
</evidence>
<dbReference type="GO" id="GO:0031428">
    <property type="term" value="C:box C/D methylation guide snoRNP complex"/>
    <property type="evidence" value="ECO:0007669"/>
    <property type="project" value="InterPro"/>
</dbReference>
<dbReference type="OrthoDB" id="6780543at2759"/>
<dbReference type="Gene3D" id="1.10.246.90">
    <property type="entry name" value="Nop domain"/>
    <property type="match status" value="1"/>
</dbReference>
<dbReference type="Pfam" id="PF01798">
    <property type="entry name" value="Nop"/>
    <property type="match status" value="1"/>
</dbReference>
<evidence type="ECO:0000256" key="1">
    <source>
        <dbReference type="ARBA" id="ARBA00004604"/>
    </source>
</evidence>
<evidence type="ECO:0000259" key="10">
    <source>
        <dbReference type="PROSITE" id="PS51358"/>
    </source>
</evidence>
<organism evidence="11 14">
    <name type="scientific">Adineta steineri</name>
    <dbReference type="NCBI Taxonomy" id="433720"/>
    <lineage>
        <taxon>Eukaryota</taxon>
        <taxon>Metazoa</taxon>
        <taxon>Spiralia</taxon>
        <taxon>Gnathifera</taxon>
        <taxon>Rotifera</taxon>
        <taxon>Eurotatoria</taxon>
        <taxon>Bdelloidea</taxon>
        <taxon>Adinetida</taxon>
        <taxon>Adinetidae</taxon>
        <taxon>Adineta</taxon>
    </lineage>
</organism>
<dbReference type="Proteomes" id="UP000663832">
    <property type="component" value="Unassembled WGS sequence"/>
</dbReference>
<feature type="domain" description="Nop" evidence="10">
    <location>
        <begin position="294"/>
        <end position="412"/>
    </location>
</feature>
<keyword evidence="13" id="KW-1185">Reference proteome</keyword>
<evidence type="ECO:0000256" key="2">
    <source>
        <dbReference type="ARBA" id="ARBA00009211"/>
    </source>
</evidence>
<evidence type="ECO:0000313" key="12">
    <source>
        <dbReference type="EMBL" id="CAF1010305.1"/>
    </source>
</evidence>
<evidence type="ECO:0000256" key="6">
    <source>
        <dbReference type="ARBA" id="ARBA00041388"/>
    </source>
</evidence>
<comment type="function">
    <text evidence="7">Involved in the early to middle stages of 60S ribosomal subunit biogenesis. Required for the biogenesis of box C/D snoRNAs such U3, U8 and U14 snoRNAs. Part of the small subunit (SSU) processome, first precursor of the small eukaryotic ribosomal subunit. During the assembly of the SSU processome in the nucleolus, many ribosome biogenesis factors, an RNA chaperone and ribosomal proteins associate with the nascent pre-rRNA and work in concert to generate RNA folding, modifications, rearrangements and cleavage as well as targeted degradation of pre-ribosomal RNA by the RNA exosome. Core component of box C/D small nucleolar ribonucleoprotein (snoRNP) complexes that function in methylation of multiple sites on ribosomal RNAs (rRNAs) and messenger RNAs (mRNAs).</text>
</comment>
<reference evidence="11" key="1">
    <citation type="submission" date="2021-02" db="EMBL/GenBank/DDBJ databases">
        <authorList>
            <person name="Nowell W R."/>
        </authorList>
    </citation>
    <scope>NUCLEOTIDE SEQUENCE</scope>
</reference>
<comment type="subcellular location">
    <subcellularLocation>
        <location evidence="1">Nucleus</location>
        <location evidence="1">Nucleolus</location>
    </subcellularLocation>
</comment>
<dbReference type="EMBL" id="CAJNOM010000084">
    <property type="protein sequence ID" value="CAF1010305.1"/>
    <property type="molecule type" value="Genomic_DNA"/>
</dbReference>
<dbReference type="EMBL" id="CAJNOI010000035">
    <property type="protein sequence ID" value="CAF0897759.1"/>
    <property type="molecule type" value="Genomic_DNA"/>
</dbReference>
<proteinExistence type="inferred from homology"/>
<evidence type="ECO:0000313" key="13">
    <source>
        <dbReference type="Proteomes" id="UP000663832"/>
    </source>
</evidence>
<dbReference type="SMART" id="SM00931">
    <property type="entry name" value="NOSIC"/>
    <property type="match status" value="1"/>
</dbReference>
<dbReference type="GO" id="GO:0030515">
    <property type="term" value="F:snoRNA binding"/>
    <property type="evidence" value="ECO:0007669"/>
    <property type="project" value="InterPro"/>
</dbReference>
<feature type="region of interest" description="Disordered" evidence="9">
    <location>
        <begin position="433"/>
        <end position="477"/>
    </location>
</feature>
<dbReference type="AlphaFoldDB" id="A0A813ZGV3"/>
<evidence type="ECO:0000256" key="4">
    <source>
        <dbReference type="ARBA" id="ARBA00023242"/>
    </source>
</evidence>
<dbReference type="Pfam" id="PF08156">
    <property type="entry name" value="NOP5NT"/>
    <property type="match status" value="1"/>
</dbReference>
<feature type="compositionally biased region" description="Low complexity" evidence="9">
    <location>
        <begin position="458"/>
        <end position="469"/>
    </location>
</feature>
<comment type="caution">
    <text evidence="11">The sequence shown here is derived from an EMBL/GenBank/DDBJ whole genome shotgun (WGS) entry which is preliminary data.</text>
</comment>
<dbReference type="InterPro" id="IPR002687">
    <property type="entry name" value="Nop_dom"/>
</dbReference>
<evidence type="ECO:0000256" key="8">
    <source>
        <dbReference type="ARBA" id="ARBA00064370"/>
    </source>
</evidence>
<dbReference type="GO" id="GO:0042254">
    <property type="term" value="P:ribosome biogenesis"/>
    <property type="evidence" value="ECO:0007669"/>
    <property type="project" value="UniProtKB-KW"/>
</dbReference>
<comment type="similarity">
    <text evidence="2">Belongs to the NOP5/NOP56 family.</text>
</comment>
<keyword evidence="4" id="KW-0539">Nucleus</keyword>
<comment type="subunit">
    <text evidence="8">Part of a large pre-ribosomal ribonucleoprotein (RNP) complex, that consists of at least 62 ribosomal proteins, 45 nonribosomal proteins and both pre-rRNA and mature rRNA species. Within this complex directly interacts with TCOF1 in an RNA-independent manner. Core component of box C/D small nucleolar ribonucleoprotein (snoRNP) particles; the core proteins SNU13, NOP56, NOP58 and FBL or FBLL1 assemble stepwise onto the snoRNA. Interacts with NOP1 and NOP58. Interacts with NUFIP1, RUVBL1 and RUVBL2; RUVBL1:RUVBL2 seem to bridge the association of NOP56 with NUFIP1. Part of the small subunit (SSU) processome, composed of more than 70 proteins and the RNA chaperone small nucleolar RNA (snoRNA) U3. Interacts with NOP2 and FBL.</text>
</comment>
<dbReference type="PANTHER" id="PTHR10894">
    <property type="entry name" value="NUCLEOLAR PROTEIN 5 NUCLEOLAR PROTEIN NOP5 NOP58"/>
    <property type="match status" value="1"/>
</dbReference>
<dbReference type="InterPro" id="IPR045056">
    <property type="entry name" value="Nop56/Nop58"/>
</dbReference>
<dbReference type="Proteomes" id="UP000663877">
    <property type="component" value="Unassembled WGS sequence"/>
</dbReference>
<dbReference type="Gene3D" id="1.10.287.4070">
    <property type="match status" value="1"/>
</dbReference>
<name>A0A813ZGV3_9BILA</name>
<evidence type="ECO:0000256" key="3">
    <source>
        <dbReference type="ARBA" id="ARBA00022517"/>
    </source>
</evidence>
<evidence type="ECO:0000256" key="5">
    <source>
        <dbReference type="ARBA" id="ARBA00040742"/>
    </source>
</evidence>
<dbReference type="InterPro" id="IPR012974">
    <property type="entry name" value="NOP58/56_N"/>
</dbReference>
<evidence type="ECO:0000313" key="11">
    <source>
        <dbReference type="EMBL" id="CAF0897759.1"/>
    </source>
</evidence>
<dbReference type="GO" id="GO:0032040">
    <property type="term" value="C:small-subunit processome"/>
    <property type="evidence" value="ECO:0007669"/>
    <property type="project" value="InterPro"/>
</dbReference>
<keyword evidence="3" id="KW-0690">Ribosome biogenesis</keyword>
<dbReference type="InterPro" id="IPR042239">
    <property type="entry name" value="Nop_C"/>
</dbReference>
<dbReference type="InterPro" id="IPR012976">
    <property type="entry name" value="NOSIC"/>
</dbReference>
<accession>A0A813ZGV3</accession>
<dbReference type="InterPro" id="IPR036070">
    <property type="entry name" value="Nop_dom_sf"/>
</dbReference>
<dbReference type="PANTHER" id="PTHR10894:SF0">
    <property type="entry name" value="NUCLEOLAR PROTEIN 56"/>
    <property type="match status" value="1"/>
</dbReference>
<dbReference type="FunFam" id="1.10.246.90:FF:000001">
    <property type="entry name" value="Nucleolar protein 56"/>
    <property type="match status" value="1"/>
</dbReference>
<evidence type="ECO:0000256" key="7">
    <source>
        <dbReference type="ARBA" id="ARBA00053627"/>
    </source>
</evidence>
<dbReference type="FunFam" id="1.10.287.4070:FF:000002">
    <property type="entry name" value="Nucleolar protein 56"/>
    <property type="match status" value="1"/>
</dbReference>
<dbReference type="SUPFAM" id="SSF89124">
    <property type="entry name" value="Nop domain"/>
    <property type="match status" value="1"/>
</dbReference>
<protein>
    <recommendedName>
        <fullName evidence="5">Nucleolar protein 56</fullName>
    </recommendedName>
    <alternativeName>
        <fullName evidence="6">Nucleolar protein 5A</fullName>
    </alternativeName>
</protein>
<dbReference type="PROSITE" id="PS51358">
    <property type="entry name" value="NOP"/>
    <property type="match status" value="1"/>
</dbReference>
<evidence type="ECO:0000313" key="14">
    <source>
        <dbReference type="Proteomes" id="UP000663877"/>
    </source>
</evidence>
<feature type="compositionally biased region" description="Basic residues" evidence="9">
    <location>
        <begin position="441"/>
        <end position="452"/>
    </location>
</feature>
<gene>
    <name evidence="11" type="ORF">BJG266_LOCUS10306</name>
    <name evidence="12" type="ORF">QVE165_LOCUS15429</name>
</gene>